<dbReference type="KEGG" id="gvg:HMPREF0421_20262"/>
<protein>
    <submittedName>
        <fullName evidence="1">Uncharacterized protein</fullName>
    </submittedName>
</protein>
<gene>
    <name evidence="1" type="ordered locus">HMPREF0421_20262</name>
</gene>
<accession>E3D8F2</accession>
<name>E3D8F2_GARV3</name>
<dbReference type="HOGENOM" id="CLU_2649276_0_0_11"/>
<proteinExistence type="predicted"/>
<evidence type="ECO:0000313" key="1">
    <source>
        <dbReference type="EMBL" id="ADP38346.1"/>
    </source>
</evidence>
<reference evidence="1 2" key="1">
    <citation type="journal article" date="2010" name="PLoS ONE">
        <title>Comparative genomics of Gardnerella vaginalis strains reveals substantial differences in metabolic and virulence potential.</title>
        <authorList>
            <person name="Yeoman C.J."/>
            <person name="Yildirim S."/>
            <person name="Thomas S.M."/>
            <person name="Durkin A.S."/>
            <person name="Torralba M."/>
            <person name="Sutton G."/>
            <person name="Buhay C.J."/>
            <person name="Ding Y."/>
            <person name="Dugan-Rocha S.P."/>
            <person name="Muzny D.M."/>
            <person name="Qin X."/>
            <person name="Gibbs R.A."/>
            <person name="Leigh S.R."/>
            <person name="Stumpf R."/>
            <person name="White B.A."/>
            <person name="Highlander S.K."/>
            <person name="Nelson K.E."/>
            <person name="Wilson B.A."/>
        </authorList>
    </citation>
    <scope>NUCLEOTIDE SEQUENCE [LARGE SCALE GENOMIC DNA]</scope>
    <source>
        <strain evidence="2">ATCC 14019 / 317</strain>
    </source>
</reference>
<sequence>MDLGLVRESLVKLNAIRLEHLTRQDRHMDTLDQRLKKALLAAINLYFPEFVRESGRIWYKKRRLVRALQDYVGCAK</sequence>
<evidence type="ECO:0000313" key="2">
    <source>
        <dbReference type="Proteomes" id="UP000001453"/>
    </source>
</evidence>
<dbReference type="AlphaFoldDB" id="E3D8F2"/>
<organism evidence="1 2">
    <name type="scientific">Gardnerella vaginalis (strain ATCC 14019 / 317)</name>
    <dbReference type="NCBI Taxonomy" id="525284"/>
    <lineage>
        <taxon>Bacteria</taxon>
        <taxon>Bacillati</taxon>
        <taxon>Actinomycetota</taxon>
        <taxon>Actinomycetes</taxon>
        <taxon>Bifidobacteriales</taxon>
        <taxon>Bifidobacteriaceae</taxon>
        <taxon>Gardnerella</taxon>
    </lineage>
</organism>
<dbReference type="Proteomes" id="UP000001453">
    <property type="component" value="Chromosome"/>
</dbReference>
<dbReference type="EMBL" id="CP002104">
    <property type="protein sequence ID" value="ADP38346.1"/>
    <property type="molecule type" value="Genomic_DNA"/>
</dbReference>